<evidence type="ECO:0000313" key="2">
    <source>
        <dbReference type="Proteomes" id="UP000887116"/>
    </source>
</evidence>
<organism evidence="1 2">
    <name type="scientific">Trichonephila clavata</name>
    <name type="common">Joro spider</name>
    <name type="synonym">Nephila clavata</name>
    <dbReference type="NCBI Taxonomy" id="2740835"/>
    <lineage>
        <taxon>Eukaryota</taxon>
        <taxon>Metazoa</taxon>
        <taxon>Ecdysozoa</taxon>
        <taxon>Arthropoda</taxon>
        <taxon>Chelicerata</taxon>
        <taxon>Arachnida</taxon>
        <taxon>Araneae</taxon>
        <taxon>Araneomorphae</taxon>
        <taxon>Entelegynae</taxon>
        <taxon>Araneoidea</taxon>
        <taxon>Nephilidae</taxon>
        <taxon>Trichonephila</taxon>
    </lineage>
</organism>
<gene>
    <name evidence="1" type="ORF">TNCT_497261</name>
</gene>
<accession>A0A8X6GKE3</accession>
<dbReference type="AlphaFoldDB" id="A0A8X6GKE3"/>
<keyword evidence="2" id="KW-1185">Reference proteome</keyword>
<dbReference type="EMBL" id="BMAO01006038">
    <property type="protein sequence ID" value="GFR05643.1"/>
    <property type="molecule type" value="Genomic_DNA"/>
</dbReference>
<protein>
    <submittedName>
        <fullName evidence="1">Uncharacterized protein</fullName>
    </submittedName>
</protein>
<reference evidence="1" key="1">
    <citation type="submission" date="2020-07" db="EMBL/GenBank/DDBJ databases">
        <title>Multicomponent nature underlies the extraordinary mechanical properties of spider dragline silk.</title>
        <authorList>
            <person name="Kono N."/>
            <person name="Nakamura H."/>
            <person name="Mori M."/>
            <person name="Yoshida Y."/>
            <person name="Ohtoshi R."/>
            <person name="Malay A.D."/>
            <person name="Moran D.A.P."/>
            <person name="Tomita M."/>
            <person name="Numata K."/>
            <person name="Arakawa K."/>
        </authorList>
    </citation>
    <scope>NUCLEOTIDE SEQUENCE</scope>
</reference>
<dbReference type="OrthoDB" id="10400286at2759"/>
<dbReference type="Proteomes" id="UP000887116">
    <property type="component" value="Unassembled WGS sequence"/>
</dbReference>
<proteinExistence type="predicted"/>
<comment type="caution">
    <text evidence="1">The sequence shown here is derived from an EMBL/GenBank/DDBJ whole genome shotgun (WGS) entry which is preliminary data.</text>
</comment>
<sequence length="98" mass="11238">MKVSFTEFQVSPRALEHSLGWISKLERSPTQFEEILESTSGEFFCSFLERHCRKLNPLASSTLESVFIEEIASSLEGIPWPTSIRNREQNLPSMDICE</sequence>
<name>A0A8X6GKE3_TRICU</name>
<evidence type="ECO:0000313" key="1">
    <source>
        <dbReference type="EMBL" id="GFR05643.1"/>
    </source>
</evidence>